<comment type="caution">
    <text evidence="1">The sequence shown here is derived from an EMBL/GenBank/DDBJ whole genome shotgun (WGS) entry which is preliminary data.</text>
</comment>
<evidence type="ECO:0000313" key="1">
    <source>
        <dbReference type="EMBL" id="KAI3805995.1"/>
    </source>
</evidence>
<proteinExistence type="predicted"/>
<keyword evidence="2" id="KW-1185">Reference proteome</keyword>
<organism evidence="1 2">
    <name type="scientific">Smallanthus sonchifolius</name>
    <dbReference type="NCBI Taxonomy" id="185202"/>
    <lineage>
        <taxon>Eukaryota</taxon>
        <taxon>Viridiplantae</taxon>
        <taxon>Streptophyta</taxon>
        <taxon>Embryophyta</taxon>
        <taxon>Tracheophyta</taxon>
        <taxon>Spermatophyta</taxon>
        <taxon>Magnoliopsida</taxon>
        <taxon>eudicotyledons</taxon>
        <taxon>Gunneridae</taxon>
        <taxon>Pentapetalae</taxon>
        <taxon>asterids</taxon>
        <taxon>campanulids</taxon>
        <taxon>Asterales</taxon>
        <taxon>Asteraceae</taxon>
        <taxon>Asteroideae</taxon>
        <taxon>Heliantheae alliance</taxon>
        <taxon>Millerieae</taxon>
        <taxon>Smallanthus</taxon>
    </lineage>
</organism>
<name>A0ACB9IDB8_9ASTR</name>
<reference evidence="2" key="1">
    <citation type="journal article" date="2022" name="Mol. Ecol. Resour.">
        <title>The genomes of chicory, endive, great burdock and yacon provide insights into Asteraceae palaeo-polyploidization history and plant inulin production.</title>
        <authorList>
            <person name="Fan W."/>
            <person name="Wang S."/>
            <person name="Wang H."/>
            <person name="Wang A."/>
            <person name="Jiang F."/>
            <person name="Liu H."/>
            <person name="Zhao H."/>
            <person name="Xu D."/>
            <person name="Zhang Y."/>
        </authorList>
    </citation>
    <scope>NUCLEOTIDE SEQUENCE [LARGE SCALE GENOMIC DNA]</scope>
    <source>
        <strain evidence="2">cv. Yunnan</strain>
    </source>
</reference>
<protein>
    <submittedName>
        <fullName evidence="1">Uncharacterized protein</fullName>
    </submittedName>
</protein>
<gene>
    <name evidence="1" type="ORF">L1987_21883</name>
</gene>
<reference evidence="1 2" key="2">
    <citation type="journal article" date="2022" name="Mol. Ecol. Resour.">
        <title>The genomes of chicory, endive, great burdock and yacon provide insights into Asteraceae paleo-polyploidization history and plant inulin production.</title>
        <authorList>
            <person name="Fan W."/>
            <person name="Wang S."/>
            <person name="Wang H."/>
            <person name="Wang A."/>
            <person name="Jiang F."/>
            <person name="Liu H."/>
            <person name="Zhao H."/>
            <person name="Xu D."/>
            <person name="Zhang Y."/>
        </authorList>
    </citation>
    <scope>NUCLEOTIDE SEQUENCE [LARGE SCALE GENOMIC DNA]</scope>
    <source>
        <strain evidence="2">cv. Yunnan</strain>
        <tissue evidence="1">Leaves</tissue>
    </source>
</reference>
<dbReference type="Proteomes" id="UP001056120">
    <property type="component" value="Linkage Group LG08"/>
</dbReference>
<accession>A0ACB9IDB8</accession>
<evidence type="ECO:0000313" key="2">
    <source>
        <dbReference type="Proteomes" id="UP001056120"/>
    </source>
</evidence>
<sequence>MKKIMLFVLLMIDLSSSVVMVTGEVYKVGDSTGWAASSNSSYADWASSKTFRVHDVILFEYNATNDNVILVTHSDFRACNTTAPLKMYNSGNDSFTIKSGGHYYFTSNFSGHCQGGQKLDVRVLKSPPPHATPSPSPAPSPSTSTSHAAAAPVESNALAPSPTESKATTHDPKWLLMSTVGVTISGLAVLVLDYA</sequence>
<dbReference type="EMBL" id="CM042025">
    <property type="protein sequence ID" value="KAI3805995.1"/>
    <property type="molecule type" value="Genomic_DNA"/>
</dbReference>